<dbReference type="SMART" id="SM00407">
    <property type="entry name" value="IGc1"/>
    <property type="match status" value="1"/>
</dbReference>
<dbReference type="InterPro" id="IPR051755">
    <property type="entry name" value="Ig-like_CS_Receptor"/>
</dbReference>
<evidence type="ECO:0000313" key="6">
    <source>
        <dbReference type="Proteomes" id="UP000335636"/>
    </source>
</evidence>
<organism evidence="5 6">
    <name type="scientific">Marmota monax</name>
    <name type="common">Woodchuck</name>
    <dbReference type="NCBI Taxonomy" id="9995"/>
    <lineage>
        <taxon>Eukaryota</taxon>
        <taxon>Metazoa</taxon>
        <taxon>Chordata</taxon>
        <taxon>Craniata</taxon>
        <taxon>Vertebrata</taxon>
        <taxon>Euteleostomi</taxon>
        <taxon>Mammalia</taxon>
        <taxon>Eutheria</taxon>
        <taxon>Euarchontoglires</taxon>
        <taxon>Glires</taxon>
        <taxon>Rodentia</taxon>
        <taxon>Sciuromorpha</taxon>
        <taxon>Sciuridae</taxon>
        <taxon>Xerinae</taxon>
        <taxon>Marmotini</taxon>
        <taxon>Marmota</taxon>
    </lineage>
</organism>
<dbReference type="InterPro" id="IPR003006">
    <property type="entry name" value="Ig/MHC_CS"/>
</dbReference>
<evidence type="ECO:0000256" key="3">
    <source>
        <dbReference type="SAM" id="MobiDB-lite"/>
    </source>
</evidence>
<dbReference type="InterPro" id="IPR003597">
    <property type="entry name" value="Ig_C1-set"/>
</dbReference>
<dbReference type="PANTHER" id="PTHR19971">
    <property type="entry name" value="SIGNAL-REGULATORY PROTEIN BETA"/>
    <property type="match status" value="1"/>
</dbReference>
<keyword evidence="6" id="KW-1185">Reference proteome</keyword>
<dbReference type="PROSITE" id="PS50835">
    <property type="entry name" value="IG_LIKE"/>
    <property type="match status" value="1"/>
</dbReference>
<dbReference type="PROSITE" id="PS00290">
    <property type="entry name" value="IG_MHC"/>
    <property type="match status" value="1"/>
</dbReference>
<reference evidence="5" key="1">
    <citation type="submission" date="2019-04" db="EMBL/GenBank/DDBJ databases">
        <authorList>
            <person name="Alioto T."/>
            <person name="Alioto T."/>
        </authorList>
    </citation>
    <scope>NUCLEOTIDE SEQUENCE [LARGE SCALE GENOMIC DNA]</scope>
</reference>
<sequence length="330" mass="35935">MTSGPRTRATPGQTLSITWESHGSSPHNITLKWFKNGNELSHTQTSMDPMGESVSDSVSSTAQVTLTPRDVYSQSYVKWPMSSCRGALLFAGLPTCLTHLRYRTLLPAPAHTAAPQGPLLQDLSDLCSSSQQCCHLQCMLDSCPVSSMCWPGVGPVNLTLFYPRGSCCSLGTCGWQALWLLIHSRANPQCLSPSACLALSRGWPLPCWEELSCLSHKVTASACVVSVPPTVEVTPLPTMAGNLVNVTYQVKHFYPEILQLTWVENENKDGTFNLTSWLLVNASVHREDVTFTCQVEHDGKPTTTRNCTLQVSAGPREQGLDNTPVEASLS</sequence>
<dbReference type="Proteomes" id="UP000335636">
    <property type="component" value="Unassembled WGS sequence"/>
</dbReference>
<evidence type="ECO:0000256" key="2">
    <source>
        <dbReference type="ARBA" id="ARBA00023180"/>
    </source>
</evidence>
<protein>
    <recommendedName>
        <fullName evidence="4">Ig-like domain-containing protein</fullName>
    </recommendedName>
</protein>
<dbReference type="EMBL" id="CABDUW010000082">
    <property type="protein sequence ID" value="VTJ57511.1"/>
    <property type="molecule type" value="Genomic_DNA"/>
</dbReference>
<evidence type="ECO:0000313" key="5">
    <source>
        <dbReference type="EMBL" id="VTJ57511.1"/>
    </source>
</evidence>
<evidence type="ECO:0000256" key="1">
    <source>
        <dbReference type="ARBA" id="ARBA00023157"/>
    </source>
</evidence>
<dbReference type="Gene3D" id="2.60.40.10">
    <property type="entry name" value="Immunoglobulins"/>
    <property type="match status" value="2"/>
</dbReference>
<dbReference type="InterPro" id="IPR007110">
    <property type="entry name" value="Ig-like_dom"/>
</dbReference>
<keyword evidence="2" id="KW-0325">Glycoprotein</keyword>
<feature type="domain" description="Ig-like" evidence="4">
    <location>
        <begin position="229"/>
        <end position="310"/>
    </location>
</feature>
<accession>A0A5E4AL89</accession>
<dbReference type="SUPFAM" id="SSF48726">
    <property type="entry name" value="Immunoglobulin"/>
    <property type="match status" value="2"/>
</dbReference>
<feature type="region of interest" description="Disordered" evidence="3">
    <location>
        <begin position="1"/>
        <end position="24"/>
    </location>
</feature>
<proteinExistence type="predicted"/>
<dbReference type="InterPro" id="IPR013783">
    <property type="entry name" value="Ig-like_fold"/>
</dbReference>
<dbReference type="AlphaFoldDB" id="A0A5E4AL89"/>
<keyword evidence="1" id="KW-1015">Disulfide bond</keyword>
<gene>
    <name evidence="5" type="ORF">MONAX_5E001168</name>
</gene>
<evidence type="ECO:0000259" key="4">
    <source>
        <dbReference type="PROSITE" id="PS50835"/>
    </source>
</evidence>
<name>A0A5E4AL89_MARMO</name>
<comment type="caution">
    <text evidence="5">The sequence shown here is derived from an EMBL/GenBank/DDBJ whole genome shotgun (WGS) entry which is preliminary data.</text>
</comment>
<dbReference type="InterPro" id="IPR036179">
    <property type="entry name" value="Ig-like_dom_sf"/>
</dbReference>